<evidence type="ECO:0000313" key="3">
    <source>
        <dbReference type="Proteomes" id="UP001208017"/>
    </source>
</evidence>
<keyword evidence="1" id="KW-0812">Transmembrane</keyword>
<sequence length="108" mass="11478">MQIQFEAETFSMLAFGFYTVLGLAALVVLYGWSRRRRSGYLWVLAHLVTCVAAVAIALSLEPAGAAATRADQGAMLSENSSLRIGLAGVVWAASMGFLLVGVGRLGRK</sequence>
<dbReference type="EMBL" id="JAPMLT010000002">
    <property type="protein sequence ID" value="MCX7569607.1"/>
    <property type="molecule type" value="Genomic_DNA"/>
</dbReference>
<comment type="caution">
    <text evidence="2">The sequence shown here is derived from an EMBL/GenBank/DDBJ whole genome shotgun (WGS) entry which is preliminary data.</text>
</comment>
<name>A0ABT3X0U5_9BACL</name>
<proteinExistence type="predicted"/>
<protein>
    <recommendedName>
        <fullName evidence="4">Transmembrane protein</fullName>
    </recommendedName>
</protein>
<feature type="transmembrane region" description="Helical" evidence="1">
    <location>
        <begin position="39"/>
        <end position="60"/>
    </location>
</feature>
<dbReference type="RefSeq" id="WP_267150842.1">
    <property type="nucleotide sequence ID" value="NZ_JAPMLT010000002.1"/>
</dbReference>
<evidence type="ECO:0000313" key="2">
    <source>
        <dbReference type="EMBL" id="MCX7569607.1"/>
    </source>
</evidence>
<reference evidence="2 3" key="1">
    <citation type="submission" date="2022-11" db="EMBL/GenBank/DDBJ databases">
        <title>Study of microbial diversity in lake waters.</title>
        <authorList>
            <person name="Zhang J."/>
        </authorList>
    </citation>
    <scope>NUCLEOTIDE SEQUENCE [LARGE SCALE GENOMIC DNA]</scope>
    <source>
        <strain evidence="2 3">DT12</strain>
    </source>
</reference>
<gene>
    <name evidence="2" type="ORF">OS242_06495</name>
</gene>
<keyword evidence="3" id="KW-1185">Reference proteome</keyword>
<feature type="transmembrane region" description="Helical" evidence="1">
    <location>
        <begin position="12"/>
        <end position="32"/>
    </location>
</feature>
<organism evidence="2 3">
    <name type="scientific">Tumebacillus lacus</name>
    <dbReference type="NCBI Taxonomy" id="2995335"/>
    <lineage>
        <taxon>Bacteria</taxon>
        <taxon>Bacillati</taxon>
        <taxon>Bacillota</taxon>
        <taxon>Bacilli</taxon>
        <taxon>Bacillales</taxon>
        <taxon>Alicyclobacillaceae</taxon>
        <taxon>Tumebacillus</taxon>
    </lineage>
</organism>
<keyword evidence="1" id="KW-1133">Transmembrane helix</keyword>
<accession>A0ABT3X0U5</accession>
<feature type="transmembrane region" description="Helical" evidence="1">
    <location>
        <begin position="80"/>
        <end position="102"/>
    </location>
</feature>
<evidence type="ECO:0000256" key="1">
    <source>
        <dbReference type="SAM" id="Phobius"/>
    </source>
</evidence>
<evidence type="ECO:0008006" key="4">
    <source>
        <dbReference type="Google" id="ProtNLM"/>
    </source>
</evidence>
<keyword evidence="1" id="KW-0472">Membrane</keyword>
<dbReference type="Proteomes" id="UP001208017">
    <property type="component" value="Unassembled WGS sequence"/>
</dbReference>